<dbReference type="GO" id="GO:0006633">
    <property type="term" value="P:fatty acid biosynthetic process"/>
    <property type="evidence" value="ECO:0007669"/>
    <property type="project" value="InterPro"/>
</dbReference>
<dbReference type="InterPro" id="IPR016039">
    <property type="entry name" value="Thiolase-like"/>
</dbReference>
<dbReference type="PROSITE" id="PS52004">
    <property type="entry name" value="KS3_2"/>
    <property type="match status" value="1"/>
</dbReference>
<dbReference type="Pfam" id="PF00550">
    <property type="entry name" value="PP-binding"/>
    <property type="match status" value="1"/>
</dbReference>
<keyword evidence="3" id="KW-0808">Transferase</keyword>
<dbReference type="InterPro" id="IPR020841">
    <property type="entry name" value="PKS_Beta-ketoAc_synthase_dom"/>
</dbReference>
<feature type="active site" description="Proton acceptor; for dehydratase activity" evidence="8">
    <location>
        <position position="643"/>
    </location>
</feature>
<dbReference type="InterPro" id="IPR050091">
    <property type="entry name" value="PKS_NRPS_Biosynth_Enz"/>
</dbReference>
<dbReference type="InterPro" id="IPR014031">
    <property type="entry name" value="Ketoacyl_synth_C"/>
</dbReference>
<dbReference type="InterPro" id="IPR049900">
    <property type="entry name" value="PKS_mFAS_DH"/>
</dbReference>
<feature type="region of interest" description="N-terminal hotdog fold" evidence="8">
    <location>
        <begin position="611"/>
        <end position="744"/>
    </location>
</feature>
<evidence type="ECO:0000256" key="1">
    <source>
        <dbReference type="ARBA" id="ARBA00022450"/>
    </source>
</evidence>
<dbReference type="Pfam" id="PF21089">
    <property type="entry name" value="PKS_DH_N"/>
    <property type="match status" value="1"/>
</dbReference>
<dbReference type="InterPro" id="IPR036736">
    <property type="entry name" value="ACP-like_sf"/>
</dbReference>
<dbReference type="GO" id="GO:0004315">
    <property type="term" value="F:3-oxoacyl-[acyl-carrier-protein] synthase activity"/>
    <property type="evidence" value="ECO:0007669"/>
    <property type="project" value="InterPro"/>
</dbReference>
<dbReference type="SMART" id="SM00825">
    <property type="entry name" value="PKS_KS"/>
    <property type="match status" value="1"/>
</dbReference>
<dbReference type="SMART" id="SM00827">
    <property type="entry name" value="PKS_AT"/>
    <property type="match status" value="1"/>
</dbReference>
<keyword evidence="4" id="KW-0521">NADP</keyword>
<name>A0AAN9UXA5_9PEZI</name>
<dbReference type="PANTHER" id="PTHR43775:SF29">
    <property type="entry name" value="ASPERFURANONE POLYKETIDE SYNTHASE AFOG-RELATED"/>
    <property type="match status" value="1"/>
</dbReference>
<keyword evidence="12" id="KW-1185">Reference proteome</keyword>
<dbReference type="InterPro" id="IPR049552">
    <property type="entry name" value="PKS_DH_N"/>
</dbReference>
<dbReference type="InterPro" id="IPR001227">
    <property type="entry name" value="Ac_transferase_dom_sf"/>
</dbReference>
<reference evidence="11 12" key="1">
    <citation type="submission" date="2024-02" db="EMBL/GenBank/DDBJ databases">
        <title>De novo assembly and annotation of 12 fungi associated with fruit tree decline syndrome in Ontario, Canada.</title>
        <authorList>
            <person name="Sulman M."/>
            <person name="Ellouze W."/>
            <person name="Ilyukhin E."/>
        </authorList>
    </citation>
    <scope>NUCLEOTIDE SEQUENCE [LARGE SCALE GENOMIC DNA]</scope>
    <source>
        <strain evidence="11 12">M11/M66-122</strain>
    </source>
</reference>
<evidence type="ECO:0000256" key="5">
    <source>
        <dbReference type="ARBA" id="ARBA00023002"/>
    </source>
</evidence>
<dbReference type="CDD" id="cd02440">
    <property type="entry name" value="AdoMet_MTases"/>
    <property type="match status" value="1"/>
</dbReference>
<comment type="caution">
    <text evidence="11">The sequence shown here is derived from an EMBL/GenBank/DDBJ whole genome shotgun (WGS) entry which is preliminary data.</text>
</comment>
<dbReference type="SUPFAM" id="SSF52151">
    <property type="entry name" value="FabD/lysophospholipase-like"/>
    <property type="match status" value="1"/>
</dbReference>
<dbReference type="InterPro" id="IPR020806">
    <property type="entry name" value="PKS_PP-bd"/>
</dbReference>
<dbReference type="EMBL" id="JAKJXP020000016">
    <property type="protein sequence ID" value="KAK7754992.1"/>
    <property type="molecule type" value="Genomic_DNA"/>
</dbReference>
<dbReference type="CDD" id="cd00833">
    <property type="entry name" value="PKS"/>
    <property type="match status" value="1"/>
</dbReference>
<dbReference type="SMART" id="SM00826">
    <property type="entry name" value="PKS_DH"/>
    <property type="match status" value="1"/>
</dbReference>
<dbReference type="InterPro" id="IPR020843">
    <property type="entry name" value="ER"/>
</dbReference>
<dbReference type="InterPro" id="IPR020807">
    <property type="entry name" value="PKS_DH"/>
</dbReference>
<dbReference type="InterPro" id="IPR056501">
    <property type="entry name" value="NAD-bd_HRPKS_sdrA"/>
</dbReference>
<dbReference type="SUPFAM" id="SSF53335">
    <property type="entry name" value="S-adenosyl-L-methionine-dependent methyltransferases"/>
    <property type="match status" value="1"/>
</dbReference>
<dbReference type="SMART" id="SM00822">
    <property type="entry name" value="PKS_KR"/>
    <property type="match status" value="1"/>
</dbReference>
<evidence type="ECO:0000256" key="4">
    <source>
        <dbReference type="ARBA" id="ARBA00022857"/>
    </source>
</evidence>
<feature type="region of interest" description="C-terminal hotdog fold" evidence="8">
    <location>
        <begin position="769"/>
        <end position="921"/>
    </location>
</feature>
<evidence type="ECO:0000256" key="7">
    <source>
        <dbReference type="ARBA" id="ARBA00023315"/>
    </source>
</evidence>
<dbReference type="InterPro" id="IPR016035">
    <property type="entry name" value="Acyl_Trfase/lysoPLipase"/>
</dbReference>
<feature type="active site" description="Proton donor; for dehydratase activity" evidence="8">
    <location>
        <position position="833"/>
    </location>
</feature>
<dbReference type="InterPro" id="IPR014043">
    <property type="entry name" value="Acyl_transferase_dom"/>
</dbReference>
<dbReference type="Gene3D" id="3.40.47.10">
    <property type="match status" value="2"/>
</dbReference>
<keyword evidence="2" id="KW-0597">Phosphoprotein</keyword>
<keyword evidence="6" id="KW-0511">Multifunctional enzyme</keyword>
<dbReference type="InterPro" id="IPR036291">
    <property type="entry name" value="NAD(P)-bd_dom_sf"/>
</dbReference>
<dbReference type="Pfam" id="PF00698">
    <property type="entry name" value="Acyl_transf_1"/>
    <property type="match status" value="1"/>
</dbReference>
<dbReference type="InterPro" id="IPR013217">
    <property type="entry name" value="Methyltransf_12"/>
</dbReference>
<dbReference type="Pfam" id="PF14765">
    <property type="entry name" value="PS-DH"/>
    <property type="match status" value="1"/>
</dbReference>
<evidence type="ECO:0000259" key="9">
    <source>
        <dbReference type="PROSITE" id="PS52004"/>
    </source>
</evidence>
<proteinExistence type="predicted"/>
<sequence>MTRSLVPREEPIAVCGLSLKFPQDASSEKEFWAMLLEKRSAMTEFPAGRLNIDAFHHASRRNALRTRGAHFIKEDLGLFDANFFSLTPTEASAMDPMQRILLETTYRAFENAGIRLEDVKGSRTSVHTGCFTNDYLQQILKDSERLPPYAAVGATQSMLANRLSWFFDLRGPSVNLDSACSSSAMAIDLACVGVVVLKRLSDALRNNDPIRAIIRASGTNQDGRTPGITQPGPKAQAQLIRETYQLADLSMEHTRFFEAHGTGTAIGDPAEISAIAECFHGHRNSSDPLYTHRNSLLAWHLYSLVKVLNEYLTRESALRVVFYRGIFTATIPKKSPFQGAMLAVALPPEKVSVYFDKLGTDSTTVPGDLVVSCINSPCNTTISGEESRIERLREILEKEGIFARRLRVPVAYHSAQMGLIVSDCLRHLGGLEAPKHLTDIKMVSSVTGSVLTKERACEASYWMANLVSPVLFSRAVERLCRDSHRSLRKKIDGSHREAIVIDTLVEIGPHAALRLPIQETIDNIPRKKEIKYMSSLYRGKSASLTLLQLLGELHCAGGSIDLRRVNDPDPSLRGSRSSLIDAPQYPFDHSTRYWSESPLVQNYRLRTHGHVELLGSPSIDWNPLEPRWRCHVQVADMAWPLDHKLNGRAVYPASAMVVMAIQGVSQINNQDQKVIGFTLRNVRYESAIAVPSDSTDLETRLQLRPLKRNHMTVNSHWAFSVHSVASGHWTENCCGTIEVHYDSEPGVRENRQKSRYYKRCFESRDEYCNEAFDSSAIYDNLAKHGFHYGPTFQGIMAVHHDGAATATSVLSLNSPLSDSSTGSPFIIHPGTLDSFLHFALVSLSGGNKPIPTQAISRIDKLWISAEGLRPPYTSVQASAKFEGETPRTKLYSGFALADDREHVRLVLEGLQTTVIASVESTEEADGHGKFWCGIKTAVDVETLSGEEILRQLDTIHGRNPLGPRDFFHDLRHYIYSVVKELCNDVGTTGIDSSKPYLKRYVDWMGWQLGTACNCAASQDSLRLSVAKEGFLGEFFLRVADSALDILQGKSDMVQLIFEDDLVEKFYERLLESSTCFRKLQVYLEDLTFKYPSMDFLEVGAGTGSFTEHVLKGVSSSTTIGVKGNFNSYCYTDISPVFFERARARFSGHGHKLKFATLNVEQDPLTQGFKEETFDIISASNVLHVTRNLDRTLQALRRLMRTGGKLLLHEYIHPERIEVGFVFGLLPGWWPDTNDGRVMSPLLSEEAWDSLLRRNGFSGADFILRDFADEDSHLMSIICATAIESGDVKTTVLPEVTIALEPDSNTQAELADILFSGLSAEGYGVARMDLTNLQGRISSPDVVITLFDLESAILSRLDERNFSSLKRLLSNASKVLWLSKGSGPFVDPSHGMIHGFARVFRIENIKSSLATLALEKNSESRANDCKLIVTALKGLLSNGSFEQPEDYTVKDGALNLSRIYENVVFKEAMSERLAGETPATKSAKDSTPFRVILHSGGSHRPSRIIEDSPARDTLGTDEVEIEVKAVALNPADFSVLTGKASNLTIGRECAGFVTKVGSSCNFSVGDRVCAYGTDILRSASRTTQHLVAKIPESMSFEEASTLTQDYIVANYLAQEVRIQHGDVVVVRGGDTRLGRATLAVLKKYTPMLGTTASVTGGERTCINGVKMLEEGCFAESVRPCFDSGANLILDFVNTDIPQLIEGASKFGQILSIRTSFEGNLVPVNCVELPATVGFKTVDIVEVLQHRFDRLRMPKLGEIFTSLPLHIKTIDLSSIEEIPTLARGLAPEERIVIKYDDRSQIRELGVRVRTPLCNVADRVSLQAALQQVQDMPAIKGCVQAAGALKVSGTLGLALYLCLHVEKDIMYENMSFRDWQVAVNPKVCGSWNLHELLPKGMDFFILTSSITGIMGQATQINYAAGNTYQDALARYRLSIGEKAVSLDLGLLATGGLLAQNEGLAERLAAENVYTMLSESDVLGLFDYFCDPHLDIGGISPQIISGIVNPSLRDRRGANFPAAFSHPFWSQLLAHRDSKEESEGDTGGVANLNRSLAEAGSVAEMCEIVAGAIADQICNLVLTPRASISLEEPLHMAGADSLSAVYLRNWIMKQFAVDVAIFDILGDMSIVALGNFITSEWRAARVTT</sequence>
<keyword evidence="1" id="KW-0596">Phosphopantetheine</keyword>
<dbReference type="PANTHER" id="PTHR43775">
    <property type="entry name" value="FATTY ACID SYNTHASE"/>
    <property type="match status" value="1"/>
</dbReference>
<keyword evidence="7" id="KW-0012">Acyltransferase</keyword>
<evidence type="ECO:0000256" key="8">
    <source>
        <dbReference type="PROSITE-ProRule" id="PRU01363"/>
    </source>
</evidence>
<dbReference type="SUPFAM" id="SSF47336">
    <property type="entry name" value="ACP-like"/>
    <property type="match status" value="1"/>
</dbReference>
<dbReference type="GO" id="GO:0031177">
    <property type="term" value="F:phosphopantetheine binding"/>
    <property type="evidence" value="ECO:0007669"/>
    <property type="project" value="InterPro"/>
</dbReference>
<dbReference type="Pfam" id="PF08659">
    <property type="entry name" value="KR"/>
    <property type="match status" value="2"/>
</dbReference>
<evidence type="ECO:0000259" key="10">
    <source>
        <dbReference type="PROSITE" id="PS52019"/>
    </source>
</evidence>
<feature type="domain" description="PKS/mFAS DH" evidence="10">
    <location>
        <begin position="611"/>
        <end position="921"/>
    </location>
</feature>
<evidence type="ECO:0000313" key="11">
    <source>
        <dbReference type="EMBL" id="KAK7754992.1"/>
    </source>
</evidence>
<gene>
    <name evidence="11" type="ORF">SLS62_003076</name>
</gene>
<evidence type="ECO:0000313" key="12">
    <source>
        <dbReference type="Proteomes" id="UP001320420"/>
    </source>
</evidence>
<dbReference type="Gene3D" id="3.40.50.150">
    <property type="entry name" value="Vaccinia Virus protein VP39"/>
    <property type="match status" value="1"/>
</dbReference>
<dbReference type="Pfam" id="PF00109">
    <property type="entry name" value="ketoacyl-synt"/>
    <property type="match status" value="1"/>
</dbReference>
<dbReference type="SUPFAM" id="SSF51735">
    <property type="entry name" value="NAD(P)-binding Rossmann-fold domains"/>
    <property type="match status" value="1"/>
</dbReference>
<dbReference type="InterPro" id="IPR018201">
    <property type="entry name" value="Ketoacyl_synth_AS"/>
</dbReference>
<dbReference type="GO" id="GO:0044550">
    <property type="term" value="P:secondary metabolite biosynthetic process"/>
    <property type="evidence" value="ECO:0007669"/>
    <property type="project" value="UniProtKB-ARBA"/>
</dbReference>
<dbReference type="InterPro" id="IPR029063">
    <property type="entry name" value="SAM-dependent_MTases_sf"/>
</dbReference>
<dbReference type="GO" id="GO:0004312">
    <property type="term" value="F:fatty acid synthase activity"/>
    <property type="evidence" value="ECO:0007669"/>
    <property type="project" value="TreeGrafter"/>
</dbReference>
<evidence type="ECO:0000256" key="6">
    <source>
        <dbReference type="ARBA" id="ARBA00023268"/>
    </source>
</evidence>
<dbReference type="Proteomes" id="UP001320420">
    <property type="component" value="Unassembled WGS sequence"/>
</dbReference>
<dbReference type="PROSITE" id="PS52019">
    <property type="entry name" value="PKS_MFAS_DH"/>
    <property type="match status" value="1"/>
</dbReference>
<feature type="domain" description="Ketosynthase family 3 (KS3)" evidence="9">
    <location>
        <begin position="9"/>
        <end position="348"/>
    </location>
</feature>
<dbReference type="InterPro" id="IPR014030">
    <property type="entry name" value="Ketoacyl_synth_N"/>
</dbReference>
<dbReference type="GO" id="GO:0016491">
    <property type="term" value="F:oxidoreductase activity"/>
    <property type="evidence" value="ECO:0007669"/>
    <property type="project" value="UniProtKB-KW"/>
</dbReference>
<organism evidence="11 12">
    <name type="scientific">Diatrype stigma</name>
    <dbReference type="NCBI Taxonomy" id="117547"/>
    <lineage>
        <taxon>Eukaryota</taxon>
        <taxon>Fungi</taxon>
        <taxon>Dikarya</taxon>
        <taxon>Ascomycota</taxon>
        <taxon>Pezizomycotina</taxon>
        <taxon>Sordariomycetes</taxon>
        <taxon>Xylariomycetidae</taxon>
        <taxon>Xylariales</taxon>
        <taxon>Diatrypaceae</taxon>
        <taxon>Diatrype</taxon>
    </lineage>
</organism>
<dbReference type="InterPro" id="IPR016036">
    <property type="entry name" value="Malonyl_transacylase_ACP-bd"/>
</dbReference>
<dbReference type="Gene3D" id="3.40.50.720">
    <property type="entry name" value="NAD(P)-binding Rossmann-like Domain"/>
    <property type="match status" value="1"/>
</dbReference>
<dbReference type="Gene3D" id="3.40.366.10">
    <property type="entry name" value="Malonyl-Coenzyme A Acyl Carrier Protein, domain 2"/>
    <property type="match status" value="1"/>
</dbReference>
<dbReference type="Pfam" id="PF08240">
    <property type="entry name" value="ADH_N"/>
    <property type="match status" value="1"/>
</dbReference>
<dbReference type="InterPro" id="IPR013154">
    <property type="entry name" value="ADH-like_N"/>
</dbReference>
<dbReference type="InterPro" id="IPR011032">
    <property type="entry name" value="GroES-like_sf"/>
</dbReference>
<dbReference type="Gene3D" id="3.10.129.110">
    <property type="entry name" value="Polyketide synthase dehydratase"/>
    <property type="match status" value="1"/>
</dbReference>
<protein>
    <submittedName>
        <fullName evidence="11">Type I Iterative PKS</fullName>
    </submittedName>
</protein>
<dbReference type="InterPro" id="IPR009081">
    <property type="entry name" value="PP-bd_ACP"/>
</dbReference>
<dbReference type="Pfam" id="PF08242">
    <property type="entry name" value="Methyltransf_12"/>
    <property type="match status" value="1"/>
</dbReference>
<dbReference type="SUPFAM" id="SSF53901">
    <property type="entry name" value="Thiolase-like"/>
    <property type="match status" value="1"/>
</dbReference>
<dbReference type="InterPro" id="IPR057326">
    <property type="entry name" value="KR_dom"/>
</dbReference>
<dbReference type="Pfam" id="PF23114">
    <property type="entry name" value="NAD-bd_HRPKS_sdrA"/>
    <property type="match status" value="1"/>
</dbReference>
<evidence type="ECO:0000256" key="2">
    <source>
        <dbReference type="ARBA" id="ARBA00022553"/>
    </source>
</evidence>
<dbReference type="InterPro" id="IPR013968">
    <property type="entry name" value="PKS_KR"/>
</dbReference>
<dbReference type="SMART" id="SM00829">
    <property type="entry name" value="PKS_ER"/>
    <property type="match status" value="1"/>
</dbReference>
<dbReference type="InterPro" id="IPR049551">
    <property type="entry name" value="PKS_DH_C"/>
</dbReference>
<dbReference type="PROSITE" id="PS00606">
    <property type="entry name" value="KS3_1"/>
    <property type="match status" value="1"/>
</dbReference>
<keyword evidence="5" id="KW-0560">Oxidoreductase</keyword>
<dbReference type="SUPFAM" id="SSF50129">
    <property type="entry name" value="GroES-like"/>
    <property type="match status" value="1"/>
</dbReference>
<accession>A0AAN9UXA5</accession>
<dbReference type="SUPFAM" id="SSF55048">
    <property type="entry name" value="Probable ACP-binding domain of malonyl-CoA ACP transacylase"/>
    <property type="match status" value="1"/>
</dbReference>
<evidence type="ECO:0000256" key="3">
    <source>
        <dbReference type="ARBA" id="ARBA00022679"/>
    </source>
</evidence>
<dbReference type="Pfam" id="PF02801">
    <property type="entry name" value="Ketoacyl-synt_C"/>
    <property type="match status" value="1"/>
</dbReference>
<dbReference type="Gene3D" id="3.90.180.10">
    <property type="entry name" value="Medium-chain alcohol dehydrogenases, catalytic domain"/>
    <property type="match status" value="1"/>
</dbReference>
<dbReference type="SMART" id="SM00823">
    <property type="entry name" value="PKS_PP"/>
    <property type="match status" value="1"/>
</dbReference>
<dbReference type="InterPro" id="IPR042104">
    <property type="entry name" value="PKS_dehydratase_sf"/>
</dbReference>
<dbReference type="Gene3D" id="3.30.70.3290">
    <property type="match status" value="1"/>
</dbReference>